<evidence type="ECO:0000313" key="2">
    <source>
        <dbReference type="Proteomes" id="UP000317977"/>
    </source>
</evidence>
<dbReference type="RefSeq" id="WP_146532435.1">
    <property type="nucleotide sequence ID" value="NZ_SJPX01000001.1"/>
</dbReference>
<dbReference type="EMBL" id="SJPX01000001">
    <property type="protein sequence ID" value="TWU57550.1"/>
    <property type="molecule type" value="Genomic_DNA"/>
</dbReference>
<organism evidence="1 2">
    <name type="scientific">Rubripirellula reticaptiva</name>
    <dbReference type="NCBI Taxonomy" id="2528013"/>
    <lineage>
        <taxon>Bacteria</taxon>
        <taxon>Pseudomonadati</taxon>
        <taxon>Planctomycetota</taxon>
        <taxon>Planctomycetia</taxon>
        <taxon>Pirellulales</taxon>
        <taxon>Pirellulaceae</taxon>
        <taxon>Rubripirellula</taxon>
    </lineage>
</organism>
<protein>
    <submittedName>
        <fullName evidence="1">Glucose-6-phosphate isomerase B</fullName>
        <ecNumber evidence="1">5.3.1.9</ecNumber>
    </submittedName>
</protein>
<name>A0A5C6FAJ4_9BACT</name>
<keyword evidence="2" id="KW-1185">Reference proteome</keyword>
<dbReference type="GO" id="GO:1901135">
    <property type="term" value="P:carbohydrate derivative metabolic process"/>
    <property type="evidence" value="ECO:0007669"/>
    <property type="project" value="InterPro"/>
</dbReference>
<dbReference type="Proteomes" id="UP000317977">
    <property type="component" value="Unassembled WGS sequence"/>
</dbReference>
<dbReference type="AlphaFoldDB" id="A0A5C6FAJ4"/>
<dbReference type="EC" id="5.3.1.9" evidence="1"/>
<dbReference type="SUPFAM" id="SSF53697">
    <property type="entry name" value="SIS domain"/>
    <property type="match status" value="1"/>
</dbReference>
<sequence length="396" mass="43591">MSLLRFDATGSISAEFGITQSQIDSLSGPLIELRDQFEQFDETNFFRRPENQHAAYLADREASELGKIFTVANGLHDHFDAVVVLGSDEVTIGARAMRDACCDPYHNELTRAARGSKPRMYFGGDRFDNDATASLIHRMTEGGYGDSLAETRWAIIAMDPSGNNPATTVAFERFRMALKDSLGADVRNWLPRLVIPVTAAEGELARQADEMGCEVVFTDPQEVFGHVLSPFGLLPAAMLGLDCIKLLEGAVAMNEHFNSADYAENVVLQSIAVGELMAQHRGNPVRVLQPCTRTLASAQRWHDQLRKTNHLDGQHHGKMINHIAVDHDRHDPVAVGNQTIPGLAESAQHVTNVRLAAQQCPTTTTHFPTIDTYVLGQWFQMSMIAAVLDAKLKTLS</sequence>
<gene>
    <name evidence="1" type="primary">pgiB</name>
    <name evidence="1" type="ORF">Poly59_04570</name>
</gene>
<comment type="caution">
    <text evidence="1">The sequence shown here is derived from an EMBL/GenBank/DDBJ whole genome shotgun (WGS) entry which is preliminary data.</text>
</comment>
<evidence type="ECO:0000313" key="1">
    <source>
        <dbReference type="EMBL" id="TWU57550.1"/>
    </source>
</evidence>
<dbReference type="Gene3D" id="3.40.50.10490">
    <property type="entry name" value="Glucose-6-phosphate isomerase like protein, domain 1"/>
    <property type="match status" value="2"/>
</dbReference>
<proteinExistence type="predicted"/>
<reference evidence="1 2" key="1">
    <citation type="submission" date="2019-02" db="EMBL/GenBank/DDBJ databases">
        <title>Deep-cultivation of Planctomycetes and their phenomic and genomic characterization uncovers novel biology.</title>
        <authorList>
            <person name="Wiegand S."/>
            <person name="Jogler M."/>
            <person name="Boedeker C."/>
            <person name="Pinto D."/>
            <person name="Vollmers J."/>
            <person name="Rivas-Marin E."/>
            <person name="Kohn T."/>
            <person name="Peeters S.H."/>
            <person name="Heuer A."/>
            <person name="Rast P."/>
            <person name="Oberbeckmann S."/>
            <person name="Bunk B."/>
            <person name="Jeske O."/>
            <person name="Meyerdierks A."/>
            <person name="Storesund J.E."/>
            <person name="Kallscheuer N."/>
            <person name="Luecker S."/>
            <person name="Lage O.M."/>
            <person name="Pohl T."/>
            <person name="Merkel B.J."/>
            <person name="Hornburger P."/>
            <person name="Mueller R.-W."/>
            <person name="Bruemmer F."/>
            <person name="Labrenz M."/>
            <person name="Spormann A.M."/>
            <person name="Op Den Camp H."/>
            <person name="Overmann J."/>
            <person name="Amann R."/>
            <person name="Jetten M.S.M."/>
            <person name="Mascher T."/>
            <person name="Medema M.H."/>
            <person name="Devos D.P."/>
            <person name="Kaster A.-K."/>
            <person name="Ovreas L."/>
            <person name="Rohde M."/>
            <person name="Galperin M.Y."/>
            <person name="Jogler C."/>
        </authorList>
    </citation>
    <scope>NUCLEOTIDE SEQUENCE [LARGE SCALE GENOMIC DNA]</scope>
    <source>
        <strain evidence="1 2">Poly59</strain>
    </source>
</reference>
<dbReference type="GO" id="GO:0097367">
    <property type="term" value="F:carbohydrate derivative binding"/>
    <property type="evidence" value="ECO:0007669"/>
    <property type="project" value="InterPro"/>
</dbReference>
<dbReference type="InterPro" id="IPR046348">
    <property type="entry name" value="SIS_dom_sf"/>
</dbReference>
<dbReference type="OrthoDB" id="140919at2"/>
<accession>A0A5C6FAJ4</accession>
<dbReference type="GO" id="GO:0004347">
    <property type="term" value="F:glucose-6-phosphate isomerase activity"/>
    <property type="evidence" value="ECO:0007669"/>
    <property type="project" value="UniProtKB-EC"/>
</dbReference>
<keyword evidence="1" id="KW-0413">Isomerase</keyword>